<sequence>MAGLKASSRFGHMLPFPLFLFLFCCARSEQFETSHISPAVLTIIGLLTIQTEVPCLRVACELFWSFSCRKLVAGFGR</sequence>
<proteinExistence type="predicted"/>
<feature type="signal peptide" evidence="1">
    <location>
        <begin position="1"/>
        <end position="28"/>
    </location>
</feature>
<reference evidence="2 3" key="1">
    <citation type="journal article" date="2019" name="Nat. Plants">
        <title>Genome sequencing of Musa balbisiana reveals subgenome evolution and function divergence in polyploid bananas.</title>
        <authorList>
            <person name="Yao X."/>
        </authorList>
    </citation>
    <scope>NUCLEOTIDE SEQUENCE [LARGE SCALE GENOMIC DNA]</scope>
    <source>
        <strain evidence="3">cv. DH-PKW</strain>
        <tissue evidence="2">Leaves</tissue>
    </source>
</reference>
<evidence type="ECO:0000313" key="2">
    <source>
        <dbReference type="EMBL" id="THU58277.1"/>
    </source>
</evidence>
<keyword evidence="1" id="KW-0732">Signal</keyword>
<dbReference type="AlphaFoldDB" id="A0A4S8J9D3"/>
<accession>A0A4S8J9D3</accession>
<evidence type="ECO:0000256" key="1">
    <source>
        <dbReference type="SAM" id="SignalP"/>
    </source>
</evidence>
<gene>
    <name evidence="2" type="ORF">C4D60_Mb03t12490</name>
</gene>
<name>A0A4S8J9D3_MUSBA</name>
<protein>
    <recommendedName>
        <fullName evidence="4">Secreted protein</fullName>
    </recommendedName>
</protein>
<keyword evidence="3" id="KW-1185">Reference proteome</keyword>
<dbReference type="Proteomes" id="UP000317650">
    <property type="component" value="Chromosome 3"/>
</dbReference>
<feature type="chain" id="PRO_5020560369" description="Secreted protein" evidence="1">
    <location>
        <begin position="29"/>
        <end position="77"/>
    </location>
</feature>
<evidence type="ECO:0008006" key="4">
    <source>
        <dbReference type="Google" id="ProtNLM"/>
    </source>
</evidence>
<organism evidence="2 3">
    <name type="scientific">Musa balbisiana</name>
    <name type="common">Banana</name>
    <dbReference type="NCBI Taxonomy" id="52838"/>
    <lineage>
        <taxon>Eukaryota</taxon>
        <taxon>Viridiplantae</taxon>
        <taxon>Streptophyta</taxon>
        <taxon>Embryophyta</taxon>
        <taxon>Tracheophyta</taxon>
        <taxon>Spermatophyta</taxon>
        <taxon>Magnoliopsida</taxon>
        <taxon>Liliopsida</taxon>
        <taxon>Zingiberales</taxon>
        <taxon>Musaceae</taxon>
        <taxon>Musa</taxon>
    </lineage>
</organism>
<comment type="caution">
    <text evidence="2">The sequence shown here is derived from an EMBL/GenBank/DDBJ whole genome shotgun (WGS) entry which is preliminary data.</text>
</comment>
<dbReference type="EMBL" id="PYDT01000006">
    <property type="protein sequence ID" value="THU58277.1"/>
    <property type="molecule type" value="Genomic_DNA"/>
</dbReference>
<evidence type="ECO:0000313" key="3">
    <source>
        <dbReference type="Proteomes" id="UP000317650"/>
    </source>
</evidence>